<accession>A0ABZ1AQ42</accession>
<evidence type="ECO:0000313" key="1">
    <source>
        <dbReference type="EMBL" id="WRL47987.1"/>
    </source>
</evidence>
<gene>
    <name evidence="1" type="ORF">U5817_08100</name>
</gene>
<protein>
    <submittedName>
        <fullName evidence="1">Uncharacterized protein</fullName>
    </submittedName>
</protein>
<sequence>MENVEIRSPRAIEAEPIMLSIEGFSDLYADACVRGEDGELLLLSLYGRDTAVLQFMSAFSVRRDQGGLLQAGQASFNLTEDGARHTVFVPEPERLQKFTGRFPDRNLFGSLTHTWLYDPVLIRPDRPGATAWLVSDEHEVPRSQLWVLIQDLSPLPLLDHWQDPLLDGLGDRLCMPLSRFRFPPLGKVGGVRVTLEDRFQDIVSMAVKQGLLTLEADDLAADAAERIRAIAEALPRAQASVKPLFQLGRVVMTAGVELLLERHPNLVDRCLGAYVRGDWGVSSEPEQNDEAVRLGDCRIFAAYPIDPARPSAGYGANTVWIITEADRSVTTLLLPDEY</sequence>
<name>A0ABZ1AQ42_AROEV</name>
<dbReference type="RefSeq" id="WP_407280334.1">
    <property type="nucleotide sequence ID" value="NZ_CP141259.1"/>
</dbReference>
<proteinExistence type="predicted"/>
<keyword evidence="2" id="KW-1185">Reference proteome</keyword>
<organism evidence="1 2">
    <name type="scientific">Aromatoleum evansii</name>
    <name type="common">Azoarcus evansii</name>
    <dbReference type="NCBI Taxonomy" id="59406"/>
    <lineage>
        <taxon>Bacteria</taxon>
        <taxon>Pseudomonadati</taxon>
        <taxon>Pseudomonadota</taxon>
        <taxon>Betaproteobacteria</taxon>
        <taxon>Rhodocyclales</taxon>
        <taxon>Rhodocyclaceae</taxon>
        <taxon>Aromatoleum</taxon>
    </lineage>
</organism>
<dbReference type="Proteomes" id="UP001626593">
    <property type="component" value="Chromosome"/>
</dbReference>
<reference evidence="1 2" key="1">
    <citation type="submission" date="2023-12" db="EMBL/GenBank/DDBJ databases">
        <title>A. evansii MAY27, complete genome.</title>
        <authorList>
            <person name="Wang Y."/>
        </authorList>
    </citation>
    <scope>NUCLEOTIDE SEQUENCE [LARGE SCALE GENOMIC DNA]</scope>
    <source>
        <strain evidence="1 2">MAY27</strain>
    </source>
</reference>
<evidence type="ECO:0000313" key="2">
    <source>
        <dbReference type="Proteomes" id="UP001626593"/>
    </source>
</evidence>
<dbReference type="EMBL" id="CP141259">
    <property type="protein sequence ID" value="WRL47987.1"/>
    <property type="molecule type" value="Genomic_DNA"/>
</dbReference>